<keyword evidence="3" id="KW-1185">Reference proteome</keyword>
<protein>
    <submittedName>
        <fullName evidence="2">Uncharacterized protein</fullName>
    </submittedName>
</protein>
<accession>A0A0L7QXQ6</accession>
<evidence type="ECO:0000256" key="1">
    <source>
        <dbReference type="SAM" id="MobiDB-lite"/>
    </source>
</evidence>
<dbReference type="AlphaFoldDB" id="A0A0L7QXQ6"/>
<evidence type="ECO:0000313" key="2">
    <source>
        <dbReference type="EMBL" id="KOC63395.1"/>
    </source>
</evidence>
<reference evidence="2 3" key="1">
    <citation type="submission" date="2015-07" db="EMBL/GenBank/DDBJ databases">
        <title>The genome of Habropoda laboriosa.</title>
        <authorList>
            <person name="Pan H."/>
            <person name="Kapheim K."/>
        </authorList>
    </citation>
    <scope>NUCLEOTIDE SEQUENCE [LARGE SCALE GENOMIC DNA]</scope>
    <source>
        <strain evidence="2">0110345459</strain>
    </source>
</reference>
<evidence type="ECO:0000313" key="3">
    <source>
        <dbReference type="Proteomes" id="UP000053825"/>
    </source>
</evidence>
<dbReference type="EMBL" id="KQ414699">
    <property type="protein sequence ID" value="KOC63395.1"/>
    <property type="molecule type" value="Genomic_DNA"/>
</dbReference>
<name>A0A0L7QXQ6_9HYME</name>
<dbReference type="Proteomes" id="UP000053825">
    <property type="component" value="Unassembled WGS sequence"/>
</dbReference>
<gene>
    <name evidence="2" type="ORF">WH47_01884</name>
</gene>
<sequence length="56" mass="6794">MHYASRRPTIAYGRQQQKQQASKRERRINTCVSRRGFLPKDRERGIDRHIHTCNRE</sequence>
<organism evidence="2 3">
    <name type="scientific">Habropoda laboriosa</name>
    <dbReference type="NCBI Taxonomy" id="597456"/>
    <lineage>
        <taxon>Eukaryota</taxon>
        <taxon>Metazoa</taxon>
        <taxon>Ecdysozoa</taxon>
        <taxon>Arthropoda</taxon>
        <taxon>Hexapoda</taxon>
        <taxon>Insecta</taxon>
        <taxon>Pterygota</taxon>
        <taxon>Neoptera</taxon>
        <taxon>Endopterygota</taxon>
        <taxon>Hymenoptera</taxon>
        <taxon>Apocrita</taxon>
        <taxon>Aculeata</taxon>
        <taxon>Apoidea</taxon>
        <taxon>Anthophila</taxon>
        <taxon>Apidae</taxon>
        <taxon>Habropoda</taxon>
    </lineage>
</organism>
<feature type="region of interest" description="Disordered" evidence="1">
    <location>
        <begin position="1"/>
        <end position="27"/>
    </location>
</feature>
<proteinExistence type="predicted"/>